<feature type="domain" description="RecF/RecN/SMC N-terminal" evidence="11">
    <location>
        <begin position="38"/>
        <end position="1051"/>
    </location>
</feature>
<dbReference type="InParanoid" id="G0VJP4"/>
<evidence type="ECO:0000256" key="1">
    <source>
        <dbReference type="ARBA" id="ARBA00004123"/>
    </source>
</evidence>
<keyword evidence="13" id="KW-1185">Reference proteome</keyword>
<organism evidence="12 13">
    <name type="scientific">Naumovozyma castellii</name>
    <name type="common">Yeast</name>
    <name type="synonym">Saccharomyces castellii</name>
    <dbReference type="NCBI Taxonomy" id="27288"/>
    <lineage>
        <taxon>Eukaryota</taxon>
        <taxon>Fungi</taxon>
        <taxon>Dikarya</taxon>
        <taxon>Ascomycota</taxon>
        <taxon>Saccharomycotina</taxon>
        <taxon>Saccharomycetes</taxon>
        <taxon>Saccharomycetales</taxon>
        <taxon>Saccharomycetaceae</taxon>
        <taxon>Naumovozyma</taxon>
    </lineage>
</organism>
<reference key="2">
    <citation type="submission" date="2011-08" db="EMBL/GenBank/DDBJ databases">
        <title>Genome sequence of Naumovozyma castellii.</title>
        <authorList>
            <person name="Gordon J.L."/>
            <person name="Armisen D."/>
            <person name="Proux-Wera E."/>
            <person name="OhEigeartaigh S.S."/>
            <person name="Byrne K.P."/>
            <person name="Wolfe K.H."/>
        </authorList>
    </citation>
    <scope>NUCLEOTIDE SEQUENCE</scope>
    <source>
        <strain>Type strain:CBS 4309</strain>
    </source>
</reference>
<dbReference type="GO" id="GO:0016887">
    <property type="term" value="F:ATP hydrolysis activity"/>
    <property type="evidence" value="ECO:0007669"/>
    <property type="project" value="EnsemblFungi"/>
</dbReference>
<dbReference type="InterPro" id="IPR003395">
    <property type="entry name" value="RecF/RecN/SMC_N"/>
</dbReference>
<dbReference type="GO" id="GO:0071139">
    <property type="term" value="P:resolution of DNA recombination intermediates"/>
    <property type="evidence" value="ECO:0007669"/>
    <property type="project" value="EnsemblFungi"/>
</dbReference>
<keyword evidence="6" id="KW-0547">Nucleotide-binding</keyword>
<dbReference type="GO" id="GO:0003684">
    <property type="term" value="F:damaged DNA binding"/>
    <property type="evidence" value="ECO:0007669"/>
    <property type="project" value="EnsemblFungi"/>
</dbReference>
<dbReference type="Gene3D" id="3.40.50.300">
    <property type="entry name" value="P-loop containing nucleotide triphosphate hydrolases"/>
    <property type="match status" value="2"/>
</dbReference>
<evidence type="ECO:0000256" key="5">
    <source>
        <dbReference type="ARBA" id="ARBA00022454"/>
    </source>
</evidence>
<dbReference type="Gene3D" id="1.20.5.170">
    <property type="match status" value="1"/>
</dbReference>
<feature type="coiled-coil region" evidence="10">
    <location>
        <begin position="893"/>
        <end position="920"/>
    </location>
</feature>
<dbReference type="OrthoDB" id="10254973at2759"/>
<dbReference type="InterPro" id="IPR027417">
    <property type="entry name" value="P-loop_NTPase"/>
</dbReference>
<evidence type="ECO:0000256" key="9">
    <source>
        <dbReference type="ARBA" id="ARBA00023242"/>
    </source>
</evidence>
<dbReference type="GO" id="GO:0003697">
    <property type="term" value="F:single-stranded DNA binding"/>
    <property type="evidence" value="ECO:0007669"/>
    <property type="project" value="EnsemblFungi"/>
</dbReference>
<evidence type="ECO:0000256" key="7">
    <source>
        <dbReference type="ARBA" id="ARBA00022840"/>
    </source>
</evidence>
<dbReference type="GO" id="GO:0005634">
    <property type="term" value="C:nucleus"/>
    <property type="evidence" value="ECO:0007669"/>
    <property type="project" value="UniProtKB-SubCell"/>
</dbReference>
<gene>
    <name evidence="12" type="primary">NCAS0I00570</name>
    <name evidence="12" type="ordered locus">NCAS_0I00570</name>
</gene>
<dbReference type="Pfam" id="PF02463">
    <property type="entry name" value="SMC_N"/>
    <property type="match status" value="1"/>
</dbReference>
<dbReference type="AlphaFoldDB" id="G0VJP4"/>
<dbReference type="GO" id="GO:0000724">
    <property type="term" value="P:double-strand break repair via homologous recombination"/>
    <property type="evidence" value="ECO:0007669"/>
    <property type="project" value="TreeGrafter"/>
</dbReference>
<evidence type="ECO:0000256" key="3">
    <source>
        <dbReference type="ARBA" id="ARBA00010171"/>
    </source>
</evidence>
<dbReference type="eggNOG" id="KOG0979">
    <property type="taxonomic scope" value="Eukaryota"/>
</dbReference>
<feature type="coiled-coil region" evidence="10">
    <location>
        <begin position="659"/>
        <end position="745"/>
    </location>
</feature>
<dbReference type="RefSeq" id="XP_003678070.1">
    <property type="nucleotide sequence ID" value="XM_003678022.1"/>
</dbReference>
<comment type="subcellular location">
    <subcellularLocation>
        <location evidence="2">Chromosome</location>
    </subcellularLocation>
    <subcellularLocation>
        <location evidence="1">Nucleus</location>
    </subcellularLocation>
</comment>
<dbReference type="FunFam" id="3.40.50.300:FF:001301">
    <property type="entry name" value="Structural maintenance of chromosomes 5"/>
    <property type="match status" value="1"/>
</dbReference>
<keyword evidence="7" id="KW-0067">ATP-binding</keyword>
<accession>G0VJP4</accession>
<dbReference type="KEGG" id="ncs:NCAS_0I00570"/>
<dbReference type="Proteomes" id="UP000001640">
    <property type="component" value="Chromosome 9"/>
</dbReference>
<evidence type="ECO:0000256" key="2">
    <source>
        <dbReference type="ARBA" id="ARBA00004286"/>
    </source>
</evidence>
<dbReference type="FunCoup" id="G0VJP4">
    <property type="interactions" value="1085"/>
</dbReference>
<evidence type="ECO:0000256" key="8">
    <source>
        <dbReference type="ARBA" id="ARBA00023054"/>
    </source>
</evidence>
<evidence type="ECO:0000313" key="12">
    <source>
        <dbReference type="EMBL" id="CCC71725.1"/>
    </source>
</evidence>
<evidence type="ECO:0000313" key="13">
    <source>
        <dbReference type="Proteomes" id="UP000001640"/>
    </source>
</evidence>
<dbReference type="Gene3D" id="1.20.5.110">
    <property type="match status" value="1"/>
</dbReference>
<keyword evidence="5" id="KW-0158">Chromosome</keyword>
<dbReference type="PANTHER" id="PTHR45916:SF1">
    <property type="entry name" value="STRUCTURAL MAINTENANCE OF CHROMOSOMES PROTEIN 5"/>
    <property type="match status" value="1"/>
</dbReference>
<dbReference type="GO" id="GO:0051304">
    <property type="term" value="P:chromosome separation"/>
    <property type="evidence" value="ECO:0007669"/>
    <property type="project" value="EnsemblFungi"/>
</dbReference>
<evidence type="ECO:0000256" key="4">
    <source>
        <dbReference type="ARBA" id="ARBA00018687"/>
    </source>
</evidence>
<evidence type="ECO:0000259" key="11">
    <source>
        <dbReference type="Pfam" id="PF02463"/>
    </source>
</evidence>
<reference evidence="12 13" key="1">
    <citation type="journal article" date="2011" name="Proc. Natl. Acad. Sci. U.S.A.">
        <title>Evolutionary erosion of yeast sex chromosomes by mating-type switching accidents.</title>
        <authorList>
            <person name="Gordon J.L."/>
            <person name="Armisen D."/>
            <person name="Proux-Wera E."/>
            <person name="Oheigeartaigh S.S."/>
            <person name="Byrne K.P."/>
            <person name="Wolfe K.H."/>
        </authorList>
    </citation>
    <scope>NUCLEOTIDE SEQUENCE [LARGE SCALE GENOMIC DNA]</scope>
    <source>
        <strain evidence="13">ATCC 76901 / BCRC 22586 / CBS 4309 / NBRC 1992 / NRRL Y-12630</strain>
    </source>
</reference>
<dbReference type="GO" id="GO:0005524">
    <property type="term" value="F:ATP binding"/>
    <property type="evidence" value="ECO:0007669"/>
    <property type="project" value="UniProtKB-KW"/>
</dbReference>
<dbReference type="CDD" id="cd22879">
    <property type="entry name" value="Smc5_CC_C"/>
    <property type="match status" value="1"/>
</dbReference>
<dbReference type="SUPFAM" id="SSF52540">
    <property type="entry name" value="P-loop containing nucleoside triphosphate hydrolases"/>
    <property type="match status" value="2"/>
</dbReference>
<proteinExistence type="inferred from homology"/>
<dbReference type="STRING" id="1064592.G0VJP4"/>
<dbReference type="EMBL" id="HE576760">
    <property type="protein sequence ID" value="CCC71725.1"/>
    <property type="molecule type" value="Genomic_DNA"/>
</dbReference>
<protein>
    <recommendedName>
        <fullName evidence="4">Structural maintenance of chromosomes protein 5</fullName>
    </recommendedName>
</protein>
<dbReference type="GO" id="GO:0030915">
    <property type="term" value="C:Smc5-Smc6 complex"/>
    <property type="evidence" value="ECO:0007669"/>
    <property type="project" value="EnsemblFungi"/>
</dbReference>
<dbReference type="GeneID" id="96905415"/>
<dbReference type="GO" id="GO:0019789">
    <property type="term" value="F:SUMO transferase activity"/>
    <property type="evidence" value="ECO:0007669"/>
    <property type="project" value="EnsemblFungi"/>
</dbReference>
<dbReference type="HOGENOM" id="CLU_004969_2_0_1"/>
<dbReference type="OMA" id="RFWTSQP"/>
<feature type="coiled-coil region" evidence="10">
    <location>
        <begin position="226"/>
        <end position="341"/>
    </location>
</feature>
<keyword evidence="9" id="KW-0539">Nucleus</keyword>
<dbReference type="PANTHER" id="PTHR45916">
    <property type="entry name" value="STRUCTURAL MAINTENANCE OF CHROMOSOMES PROTEIN 5"/>
    <property type="match status" value="1"/>
</dbReference>
<sequence length="1095" mass="126610">MATASIMDLSRFASSSGPQTKKLKLAPRTYDQFQPGSIVKIKLQNFVTYRLTEFNLSPSLNMIIGPNGSGKSTFVCAVCLGLAGKPEFIGRAKRVDDFIKNGEDTSRIEIFLKNYEDPTELQSSLNLKFNLAGKDLLKVTRLIQRDGNKCKSDYFINDKPVTENVIKNLVKFLNIQLDNLCQFLSQERVEEFARLKSDKLLVETVRSIDAQLLQILDDLKSSQNDETTLENEVDIKQKRFNELETDRNKLEASVRSLKEFETMKEDIEIHKKLLPYVKVKDHKENLQRLKGDYELAKQNLRALLKDKKPFVDTKLDMETKVDEFAENKRSKEEELKLTRNKLMNVFNDLKVVRENIIKKQTQTAYYKTRTKKLHEEMAKTKETLEANQTKLTQIALPDATLLEEIEKKRSALLDEDSNVRNKMGDIDNKANSINHEIRQLTRQAENKVKSLTGTDKIGILDLDRSFIEIKRAVQYIRTIPAMKGKVLEPPLMTVSAKHPQFAKYLANSVDFNTSIALTMIDSNAYEQFNDQILKQFRINLREISNRESQQPMPREQLAQYGFEGYLSDFVTGDTNVINMLRQINNIHTIPVSRKELTPRQLERLLQPGPNGKVLFRRALHGDRVFDIRQSSYTGQIYSVDSSLKPTRYYQSSIISDEQKNRIEEDVRKLKSQVEERKAKLENLSNERGEFKHQLSSIARENERISQKGHELNEVRKQYSMVKSTIESLESKFQELNNDARKDVSQKIKAVEASISKELKIQTDLLKQMVGLMGNVNSCQKELFKADLEYLEAKNNDVSMNDVIGFFNDREDELKKEFETKRETVRRLRDTEEYQQWIRQIRSYDDSTREKLNDYAEGYEKDGTFNVTHITEIIDKLESEISMINHDASSITILKQVEKEISQLEETLPKQQVELKSIKEKIKQGRSTLEPKLDEIIEKISTRFSRLFKNVGSAGAVNLVKPHQFSEWKIEIMVKFRDNATLKRLDSHTQSGGERAVSTVLYMIALQEFTSAPFRVVDEINQGMDARNERIVHKAMVENACAENTSQYFLITPKLLTDLHYHEKMRIHCVMAGSWIPNPSEEPEMVHFGETSNYVF</sequence>
<name>G0VJP4_NAUCA</name>
<evidence type="ECO:0000256" key="10">
    <source>
        <dbReference type="SAM" id="Coils"/>
    </source>
</evidence>
<evidence type="ECO:0000256" key="6">
    <source>
        <dbReference type="ARBA" id="ARBA00022741"/>
    </source>
</evidence>
<keyword evidence="8 10" id="KW-0175">Coiled coil</keyword>
<comment type="similarity">
    <text evidence="3">Belongs to the SMC family. SMC5 subfamily.</text>
</comment>